<evidence type="ECO:0000256" key="5">
    <source>
        <dbReference type="ARBA" id="ARBA00023136"/>
    </source>
</evidence>
<evidence type="ECO:0000256" key="7">
    <source>
        <dbReference type="SAM" id="Phobius"/>
    </source>
</evidence>
<feature type="transmembrane region" description="Helical" evidence="7">
    <location>
        <begin position="373"/>
        <end position="393"/>
    </location>
</feature>
<feature type="region of interest" description="Disordered" evidence="6">
    <location>
        <begin position="1"/>
        <end position="45"/>
    </location>
</feature>
<comment type="similarity">
    <text evidence="2">Belongs to the membrane-bound acyltransferase family.</text>
</comment>
<feature type="transmembrane region" description="Helical" evidence="7">
    <location>
        <begin position="115"/>
        <end position="134"/>
    </location>
</feature>
<protein>
    <submittedName>
        <fullName evidence="8">MBOAT, membrane-bound O-acyltransferase family-domain-containing protein</fullName>
    </submittedName>
</protein>
<evidence type="ECO:0000313" key="9">
    <source>
        <dbReference type="Proteomes" id="UP000271241"/>
    </source>
</evidence>
<dbReference type="PANTHER" id="PTHR13285:SF18">
    <property type="entry name" value="PROTEIN-CYSTEINE N-PALMITOYLTRANSFERASE RASP"/>
    <property type="match status" value="1"/>
</dbReference>
<reference evidence="9" key="1">
    <citation type="journal article" date="2018" name="Nat. Microbiol.">
        <title>Leveraging single-cell genomics to expand the fungal tree of life.</title>
        <authorList>
            <person name="Ahrendt S.R."/>
            <person name="Quandt C.A."/>
            <person name="Ciobanu D."/>
            <person name="Clum A."/>
            <person name="Salamov A."/>
            <person name="Andreopoulos B."/>
            <person name="Cheng J.F."/>
            <person name="Woyke T."/>
            <person name="Pelin A."/>
            <person name="Henrissat B."/>
            <person name="Reynolds N.K."/>
            <person name="Benny G.L."/>
            <person name="Smith M.E."/>
            <person name="James T.Y."/>
            <person name="Grigoriev I.V."/>
        </authorList>
    </citation>
    <scope>NUCLEOTIDE SEQUENCE [LARGE SCALE GENOMIC DNA]</scope>
    <source>
        <strain evidence="9">RSA 1356</strain>
    </source>
</reference>
<evidence type="ECO:0000256" key="4">
    <source>
        <dbReference type="ARBA" id="ARBA00022989"/>
    </source>
</evidence>
<dbReference type="GO" id="GO:0006506">
    <property type="term" value="P:GPI anchor biosynthetic process"/>
    <property type="evidence" value="ECO:0007669"/>
    <property type="project" value="TreeGrafter"/>
</dbReference>
<feature type="transmembrane region" description="Helical" evidence="7">
    <location>
        <begin position="535"/>
        <end position="559"/>
    </location>
</feature>
<dbReference type="EMBL" id="KZ992592">
    <property type="protein sequence ID" value="RKP08545.1"/>
    <property type="molecule type" value="Genomic_DNA"/>
</dbReference>
<feature type="transmembrane region" description="Helical" evidence="7">
    <location>
        <begin position="291"/>
        <end position="312"/>
    </location>
</feature>
<keyword evidence="4 7" id="KW-1133">Transmembrane helix</keyword>
<keyword evidence="8" id="KW-0808">Transferase</keyword>
<sequence length="575" mass="66804">MRERSPHSRIELTALAAANGDAPSSPTASQPNGTPADTEKHRLHQNVQPSRWNTKEFYVYYFLFFTIVPYMIWTACQLSSDKHPNYPIYQHTLSQGWLFGRKLDNTDLQYRQFRANIPVLCLVAVIYVAISQFLDRFSAVDPTGGVKRNAVVRRTFYLLSSATFMTVICGVNIVKILAIVSTNYAIAKLLKGSRLNPLVTWAFNLAVLLFNDQFEGYGFGMLHESLAFLDAYRGLMPRWEIHFKFAMLRMVSFNMDYYWACRGDYQPLPTKNTDPERLRIQTSRKTDEYNYLNYTVYMFYVPLFIAGPIITFNNFVAQMHHRPASIKYRDTIIYALRVFGAMFLMDAMMHYIYVVTISKSHAWAGLSAFEISMVGYFNLKYIWLKLLVIWRFFRLWAMADGIEVTENMNRCMSNNYSAQGFWRSWHRSYNRWLIRYVYIPMGGSKYAIYNMWPVFTFVAVWHDVSFKLLAWAWLICLFILPEIILTRLTRPYQNWRYYRHLCAVGGVGNLLMMATANLVGFAVGVDGMQEMFRLILTPSGVTFLVVAPFALFGAVQLMFEVRESEKRRGVAAGNY</sequence>
<feature type="transmembrane region" description="Helical" evidence="7">
    <location>
        <begin position="469"/>
        <end position="489"/>
    </location>
</feature>
<evidence type="ECO:0000313" key="8">
    <source>
        <dbReference type="EMBL" id="RKP08545.1"/>
    </source>
</evidence>
<dbReference type="PANTHER" id="PTHR13285">
    <property type="entry name" value="ACYLTRANSFERASE"/>
    <property type="match status" value="1"/>
</dbReference>
<name>A0A4P9XR52_9FUNG</name>
<feature type="transmembrane region" description="Helical" evidence="7">
    <location>
        <begin position="432"/>
        <end position="449"/>
    </location>
</feature>
<keyword evidence="8" id="KW-0012">Acyltransferase</keyword>
<comment type="subcellular location">
    <subcellularLocation>
        <location evidence="1">Membrane</location>
        <topology evidence="1">Multi-pass membrane protein</topology>
    </subcellularLocation>
</comment>
<evidence type="ECO:0000256" key="3">
    <source>
        <dbReference type="ARBA" id="ARBA00022692"/>
    </source>
</evidence>
<dbReference type="GO" id="GO:0008374">
    <property type="term" value="F:O-acyltransferase activity"/>
    <property type="evidence" value="ECO:0007669"/>
    <property type="project" value="TreeGrafter"/>
</dbReference>
<dbReference type="STRING" id="78915.A0A4P9XR52"/>
<proteinExistence type="inferred from homology"/>
<evidence type="ECO:0000256" key="6">
    <source>
        <dbReference type="SAM" id="MobiDB-lite"/>
    </source>
</evidence>
<feature type="compositionally biased region" description="Basic and acidic residues" evidence="6">
    <location>
        <begin position="1"/>
        <end position="10"/>
    </location>
</feature>
<dbReference type="GO" id="GO:0016020">
    <property type="term" value="C:membrane"/>
    <property type="evidence" value="ECO:0007669"/>
    <property type="project" value="UniProtKB-SubCell"/>
</dbReference>
<gene>
    <name evidence="8" type="ORF">THASP1DRAFT_15537</name>
</gene>
<keyword evidence="3 7" id="KW-0812">Transmembrane</keyword>
<dbReference type="GO" id="GO:0005783">
    <property type="term" value="C:endoplasmic reticulum"/>
    <property type="evidence" value="ECO:0007669"/>
    <property type="project" value="TreeGrafter"/>
</dbReference>
<feature type="compositionally biased region" description="Polar residues" evidence="6">
    <location>
        <begin position="22"/>
        <end position="35"/>
    </location>
</feature>
<dbReference type="AlphaFoldDB" id="A0A4P9XR52"/>
<evidence type="ECO:0000256" key="2">
    <source>
        <dbReference type="ARBA" id="ARBA00010323"/>
    </source>
</evidence>
<dbReference type="OrthoDB" id="420606at2759"/>
<dbReference type="Pfam" id="PF03062">
    <property type="entry name" value="MBOAT"/>
    <property type="match status" value="1"/>
</dbReference>
<dbReference type="InterPro" id="IPR051085">
    <property type="entry name" value="MB_O-acyltransferase"/>
</dbReference>
<feature type="transmembrane region" description="Helical" evidence="7">
    <location>
        <begin position="501"/>
        <end position="523"/>
    </location>
</feature>
<keyword evidence="9" id="KW-1185">Reference proteome</keyword>
<accession>A0A4P9XR52</accession>
<dbReference type="InterPro" id="IPR004299">
    <property type="entry name" value="MBOAT_fam"/>
</dbReference>
<keyword evidence="5 7" id="KW-0472">Membrane</keyword>
<feature type="transmembrane region" description="Helical" evidence="7">
    <location>
        <begin position="57"/>
        <end position="75"/>
    </location>
</feature>
<organism evidence="8 9">
    <name type="scientific">Thamnocephalis sphaerospora</name>
    <dbReference type="NCBI Taxonomy" id="78915"/>
    <lineage>
        <taxon>Eukaryota</taxon>
        <taxon>Fungi</taxon>
        <taxon>Fungi incertae sedis</taxon>
        <taxon>Zoopagomycota</taxon>
        <taxon>Zoopagomycotina</taxon>
        <taxon>Zoopagomycetes</taxon>
        <taxon>Zoopagales</taxon>
        <taxon>Sigmoideomycetaceae</taxon>
        <taxon>Thamnocephalis</taxon>
    </lineage>
</organism>
<feature type="transmembrane region" description="Helical" evidence="7">
    <location>
        <begin position="155"/>
        <end position="178"/>
    </location>
</feature>
<dbReference type="Proteomes" id="UP000271241">
    <property type="component" value="Unassembled WGS sequence"/>
</dbReference>
<evidence type="ECO:0000256" key="1">
    <source>
        <dbReference type="ARBA" id="ARBA00004141"/>
    </source>
</evidence>
<feature type="transmembrane region" description="Helical" evidence="7">
    <location>
        <begin position="332"/>
        <end position="353"/>
    </location>
</feature>